<dbReference type="PANTHER" id="PTHR36931:SF1">
    <property type="entry name" value="UPF0153 PROTEIN YEIW"/>
    <property type="match status" value="1"/>
</dbReference>
<comment type="caution">
    <text evidence="1">The sequence shown here is derived from an EMBL/GenBank/DDBJ whole genome shotgun (WGS) entry which is preliminary data.</text>
</comment>
<evidence type="ECO:0000313" key="2">
    <source>
        <dbReference type="Proteomes" id="UP000647587"/>
    </source>
</evidence>
<dbReference type="EMBL" id="BMPP01000009">
    <property type="protein sequence ID" value="GGK28975.1"/>
    <property type="molecule type" value="Genomic_DNA"/>
</dbReference>
<gene>
    <name evidence="1" type="ORF">GCM10008955_23390</name>
</gene>
<sequence length="111" mass="12240">MSWPQRFTAPPEFAPRSLVVAECTACGACCSAPDIHALQKPLGIPCTHLSPECLCAVYTARPAVCRNYQPDWVCGEVAPLPTLSARIRRFLEIYGLEDEFRATERASERAS</sequence>
<dbReference type="PANTHER" id="PTHR36931">
    <property type="entry name" value="UPF0153 PROTEIN YEIW"/>
    <property type="match status" value="1"/>
</dbReference>
<dbReference type="InterPro" id="IPR052572">
    <property type="entry name" value="UPF0153_domain"/>
</dbReference>
<protein>
    <submittedName>
        <fullName evidence="1">Zinc/iron-chelating domain-containing protein</fullName>
    </submittedName>
</protein>
<dbReference type="Proteomes" id="UP000647587">
    <property type="component" value="Unassembled WGS sequence"/>
</dbReference>
<evidence type="ECO:0000313" key="1">
    <source>
        <dbReference type="EMBL" id="GGK28975.1"/>
    </source>
</evidence>
<reference evidence="2" key="1">
    <citation type="journal article" date="2019" name="Int. J. Syst. Evol. Microbiol.">
        <title>The Global Catalogue of Microorganisms (GCM) 10K type strain sequencing project: providing services to taxonomists for standard genome sequencing and annotation.</title>
        <authorList>
            <consortium name="The Broad Institute Genomics Platform"/>
            <consortium name="The Broad Institute Genome Sequencing Center for Infectious Disease"/>
            <person name="Wu L."/>
            <person name="Ma J."/>
        </authorList>
    </citation>
    <scope>NUCLEOTIDE SEQUENCE [LARGE SCALE GENOMIC DNA]</scope>
    <source>
        <strain evidence="2">JCM 30331</strain>
    </source>
</reference>
<accession>A0ABQ2EWL8</accession>
<dbReference type="RefSeq" id="WP_189008622.1">
    <property type="nucleotide sequence ID" value="NZ_BMPP01000009.1"/>
</dbReference>
<organism evidence="1 2">
    <name type="scientific">Deinococcus malanensis</name>
    <dbReference type="NCBI Taxonomy" id="1706855"/>
    <lineage>
        <taxon>Bacteria</taxon>
        <taxon>Thermotogati</taxon>
        <taxon>Deinococcota</taxon>
        <taxon>Deinococci</taxon>
        <taxon>Deinococcales</taxon>
        <taxon>Deinococcaceae</taxon>
        <taxon>Deinococcus</taxon>
    </lineage>
</organism>
<keyword evidence="2" id="KW-1185">Reference proteome</keyword>
<proteinExistence type="predicted"/>
<name>A0ABQ2EWL8_9DEIO</name>